<proteinExistence type="predicted"/>
<reference evidence="7 8" key="1">
    <citation type="submission" date="2020-08" db="EMBL/GenBank/DDBJ databases">
        <title>Sequencing the genomes of 1000 actinobacteria strains.</title>
        <authorList>
            <person name="Klenk H.-P."/>
        </authorList>
    </citation>
    <scope>NUCLEOTIDE SEQUENCE [LARGE SCALE GENOMIC DNA]</scope>
    <source>
        <strain evidence="7 8">DSM 105783</strain>
    </source>
</reference>
<evidence type="ECO:0000256" key="2">
    <source>
        <dbReference type="ARBA" id="ARBA00022741"/>
    </source>
</evidence>
<dbReference type="EC" id="6.3.4.15" evidence="5"/>
<evidence type="ECO:0000256" key="3">
    <source>
        <dbReference type="ARBA" id="ARBA00022840"/>
    </source>
</evidence>
<gene>
    <name evidence="7" type="ORF">HD598_000163</name>
</gene>
<evidence type="ECO:0000256" key="5">
    <source>
        <dbReference type="ARBA" id="ARBA00024227"/>
    </source>
</evidence>
<dbReference type="GO" id="GO:0005524">
    <property type="term" value="F:ATP binding"/>
    <property type="evidence" value="ECO:0007669"/>
    <property type="project" value="UniProtKB-KW"/>
</dbReference>
<evidence type="ECO:0000256" key="4">
    <source>
        <dbReference type="ARBA" id="ARBA00023267"/>
    </source>
</evidence>
<dbReference type="EMBL" id="JACHDR010000001">
    <property type="protein sequence ID" value="MBB5511476.1"/>
    <property type="molecule type" value="Genomic_DNA"/>
</dbReference>
<comment type="caution">
    <text evidence="7">The sequence shown here is derived from an EMBL/GenBank/DDBJ whole genome shotgun (WGS) entry which is preliminary data.</text>
</comment>
<dbReference type="NCBIfam" id="TIGR00121">
    <property type="entry name" value="birA_ligase"/>
    <property type="match status" value="1"/>
</dbReference>
<dbReference type="PANTHER" id="PTHR12835:SF5">
    <property type="entry name" value="BIOTIN--PROTEIN LIGASE"/>
    <property type="match status" value="1"/>
</dbReference>
<dbReference type="CDD" id="cd16442">
    <property type="entry name" value="BPL"/>
    <property type="match status" value="1"/>
</dbReference>
<dbReference type="Proteomes" id="UP000580797">
    <property type="component" value="Unassembled WGS sequence"/>
</dbReference>
<evidence type="ECO:0000259" key="6">
    <source>
        <dbReference type="PROSITE" id="PS51733"/>
    </source>
</evidence>
<dbReference type="PROSITE" id="PS51733">
    <property type="entry name" value="BPL_LPL_CATALYTIC"/>
    <property type="match status" value="1"/>
</dbReference>
<dbReference type="Pfam" id="PF03099">
    <property type="entry name" value="BPL_LplA_LipB"/>
    <property type="match status" value="1"/>
</dbReference>
<dbReference type="InterPro" id="IPR004143">
    <property type="entry name" value="BPL_LPL_catalytic"/>
</dbReference>
<dbReference type="InterPro" id="IPR004408">
    <property type="entry name" value="Biotin_CoA_COase_ligase"/>
</dbReference>
<evidence type="ECO:0000313" key="7">
    <source>
        <dbReference type="EMBL" id="MBB5511476.1"/>
    </source>
</evidence>
<dbReference type="InterPro" id="IPR003142">
    <property type="entry name" value="BPL_C"/>
</dbReference>
<dbReference type="SUPFAM" id="SSF55681">
    <property type="entry name" value="Class II aaRS and biotin synthetases"/>
    <property type="match status" value="1"/>
</dbReference>
<dbReference type="InterPro" id="IPR045864">
    <property type="entry name" value="aa-tRNA-synth_II/BPL/LPL"/>
</dbReference>
<dbReference type="PANTHER" id="PTHR12835">
    <property type="entry name" value="BIOTIN PROTEIN LIGASE"/>
    <property type="match status" value="1"/>
</dbReference>
<dbReference type="RefSeq" id="WP_183663073.1">
    <property type="nucleotide sequence ID" value="NZ_BAAARH010000009.1"/>
</dbReference>
<sequence length="270" mass="29363">MMLDSCPSTNAYIGEQFRAHPEQWNTLDWVATADQTAGTGRLGREWVAPRGTSLALSVFFRVDQPGEIPSSEATWLSVLCALALTRTLEELGADERAARLKWPNDVLVNGKKIAGILAQFHSVLLPLHPGATAGTERETSSGVGVGIGTNISMTQDQLPVRTATSLALEGIEASIDQVREVFLKNIREAFQTFKQGNYQPAAWLRDAVKNKLSSLNMDVRAELPNGRHVYGQCVDLDNQGALIIESADGQRHTISAGDIIHLRRSDGAYA</sequence>
<organism evidence="7 8">
    <name type="scientific">Neomicrococcus aestuarii</name>
    <dbReference type="NCBI Taxonomy" id="556325"/>
    <lineage>
        <taxon>Bacteria</taxon>
        <taxon>Bacillati</taxon>
        <taxon>Actinomycetota</taxon>
        <taxon>Actinomycetes</taxon>
        <taxon>Micrococcales</taxon>
        <taxon>Micrococcaceae</taxon>
        <taxon>Neomicrococcus</taxon>
    </lineage>
</organism>
<dbReference type="InterPro" id="IPR008988">
    <property type="entry name" value="Transcriptional_repressor_C"/>
</dbReference>
<dbReference type="GO" id="GO:0005737">
    <property type="term" value="C:cytoplasm"/>
    <property type="evidence" value="ECO:0007669"/>
    <property type="project" value="TreeGrafter"/>
</dbReference>
<feature type="domain" description="BPL/LPL catalytic" evidence="6">
    <location>
        <begin position="1"/>
        <end position="194"/>
    </location>
</feature>
<name>A0A7W8WXP3_9MICC</name>
<protein>
    <recommendedName>
        <fullName evidence="5">biotin--[biotin carboxyl-carrier protein] ligase</fullName>
        <ecNumber evidence="5">6.3.4.15</ecNumber>
    </recommendedName>
</protein>
<dbReference type="AlphaFoldDB" id="A0A7W8WXP3"/>
<dbReference type="GO" id="GO:0004077">
    <property type="term" value="F:biotin--[biotin carboxyl-carrier protein] ligase activity"/>
    <property type="evidence" value="ECO:0007669"/>
    <property type="project" value="UniProtKB-EC"/>
</dbReference>
<evidence type="ECO:0000313" key="8">
    <source>
        <dbReference type="Proteomes" id="UP000580797"/>
    </source>
</evidence>
<accession>A0A7W8WXP3</accession>
<dbReference type="Gene3D" id="3.30.930.10">
    <property type="entry name" value="Bira Bifunctional Protein, Domain 2"/>
    <property type="match status" value="1"/>
</dbReference>
<dbReference type="Pfam" id="PF02237">
    <property type="entry name" value="BPL_C"/>
    <property type="match status" value="1"/>
</dbReference>
<keyword evidence="1 7" id="KW-0436">Ligase</keyword>
<keyword evidence="4" id="KW-0092">Biotin</keyword>
<dbReference type="Gene3D" id="2.30.30.100">
    <property type="match status" value="1"/>
</dbReference>
<evidence type="ECO:0000256" key="1">
    <source>
        <dbReference type="ARBA" id="ARBA00022598"/>
    </source>
</evidence>
<dbReference type="SUPFAM" id="SSF50037">
    <property type="entry name" value="C-terminal domain of transcriptional repressors"/>
    <property type="match status" value="1"/>
</dbReference>
<keyword evidence="2" id="KW-0547">Nucleotide-binding</keyword>
<keyword evidence="3" id="KW-0067">ATP-binding</keyword>